<protein>
    <submittedName>
        <fullName evidence="9">ABC transporter ATP-binding protein</fullName>
    </submittedName>
</protein>
<evidence type="ECO:0000256" key="7">
    <source>
        <dbReference type="ARBA" id="ARBA00023136"/>
    </source>
</evidence>
<reference evidence="9 10" key="1">
    <citation type="submission" date="2018-05" db="EMBL/GenBank/DDBJ databases">
        <title>Acuticoccus sediminis sp. nov., isolated from deep-sea sediment of Indian Ocean.</title>
        <authorList>
            <person name="Liu X."/>
            <person name="Lai Q."/>
            <person name="Du Y."/>
            <person name="Sun F."/>
            <person name="Zhang X."/>
            <person name="Wang S."/>
            <person name="Shao Z."/>
        </authorList>
    </citation>
    <scope>NUCLEOTIDE SEQUENCE [LARGE SCALE GENOMIC DNA]</scope>
    <source>
        <strain evidence="9 10">PTG4-2</strain>
    </source>
</reference>
<dbReference type="NCBIfam" id="NF007739">
    <property type="entry name" value="PRK10419.1"/>
    <property type="match status" value="2"/>
</dbReference>
<dbReference type="InterPro" id="IPR050388">
    <property type="entry name" value="ABC_Ni/Peptide_Import"/>
</dbReference>
<dbReference type="SUPFAM" id="SSF52540">
    <property type="entry name" value="P-loop containing nucleoside triphosphate hydrolases"/>
    <property type="match status" value="2"/>
</dbReference>
<keyword evidence="5" id="KW-0547">Nucleotide-binding</keyword>
<dbReference type="RefSeq" id="WP_111347500.1">
    <property type="nucleotide sequence ID" value="NZ_JAIWKD010000004.1"/>
</dbReference>
<dbReference type="InterPro" id="IPR013563">
    <property type="entry name" value="Oligopep_ABC_C"/>
</dbReference>
<comment type="similarity">
    <text evidence="2">Belongs to the ABC transporter superfamily.</text>
</comment>
<gene>
    <name evidence="9" type="ORF">DLJ53_17290</name>
</gene>
<proteinExistence type="inferred from homology"/>
<comment type="caution">
    <text evidence="9">The sequence shown here is derived from an EMBL/GenBank/DDBJ whole genome shotgun (WGS) entry which is preliminary data.</text>
</comment>
<evidence type="ECO:0000256" key="6">
    <source>
        <dbReference type="ARBA" id="ARBA00022840"/>
    </source>
</evidence>
<dbReference type="PROSITE" id="PS50893">
    <property type="entry name" value="ABC_TRANSPORTER_2"/>
    <property type="match status" value="2"/>
</dbReference>
<evidence type="ECO:0000313" key="9">
    <source>
        <dbReference type="EMBL" id="RAI00981.1"/>
    </source>
</evidence>
<evidence type="ECO:0000259" key="8">
    <source>
        <dbReference type="PROSITE" id="PS50893"/>
    </source>
</evidence>
<dbReference type="FunFam" id="3.40.50.300:FF:000016">
    <property type="entry name" value="Oligopeptide ABC transporter ATP-binding component"/>
    <property type="match status" value="2"/>
</dbReference>
<dbReference type="Pfam" id="PF00005">
    <property type="entry name" value="ABC_tran"/>
    <property type="match status" value="2"/>
</dbReference>
<keyword evidence="6 9" id="KW-0067">ATP-binding</keyword>
<dbReference type="GO" id="GO:0055085">
    <property type="term" value="P:transmembrane transport"/>
    <property type="evidence" value="ECO:0007669"/>
    <property type="project" value="UniProtKB-ARBA"/>
</dbReference>
<feature type="domain" description="ABC transporter" evidence="8">
    <location>
        <begin position="4"/>
        <end position="262"/>
    </location>
</feature>
<dbReference type="NCBIfam" id="NF008453">
    <property type="entry name" value="PRK11308.1"/>
    <property type="match status" value="2"/>
</dbReference>
<dbReference type="GO" id="GO:0016887">
    <property type="term" value="F:ATP hydrolysis activity"/>
    <property type="evidence" value="ECO:0007669"/>
    <property type="project" value="InterPro"/>
</dbReference>
<dbReference type="GO" id="GO:0005886">
    <property type="term" value="C:plasma membrane"/>
    <property type="evidence" value="ECO:0007669"/>
    <property type="project" value="UniProtKB-SubCell"/>
</dbReference>
<dbReference type="Gene3D" id="3.40.50.300">
    <property type="entry name" value="P-loop containing nucleotide triphosphate hydrolases"/>
    <property type="match status" value="2"/>
</dbReference>
<evidence type="ECO:0000256" key="2">
    <source>
        <dbReference type="ARBA" id="ARBA00005417"/>
    </source>
</evidence>
<accession>A0A8B2NX81</accession>
<dbReference type="Pfam" id="PF08352">
    <property type="entry name" value="oligo_HPY"/>
    <property type="match status" value="2"/>
</dbReference>
<dbReference type="GO" id="GO:0015833">
    <property type="term" value="P:peptide transport"/>
    <property type="evidence" value="ECO:0007669"/>
    <property type="project" value="InterPro"/>
</dbReference>
<dbReference type="PROSITE" id="PS00211">
    <property type="entry name" value="ABC_TRANSPORTER_1"/>
    <property type="match status" value="1"/>
</dbReference>
<keyword evidence="7" id="KW-0472">Membrane</keyword>
<dbReference type="AlphaFoldDB" id="A0A8B2NX81"/>
<dbReference type="InterPro" id="IPR003593">
    <property type="entry name" value="AAA+_ATPase"/>
</dbReference>
<dbReference type="OrthoDB" id="9802264at2"/>
<sequence length="618" mass="67242">MTVLDVRDLVVEYHADGIVRAVDGVSFAIPQGKTVAVVGESGSGKSTISQAVMGLLPPVAKVSGQILFRDDRDVGAETIDLAKLPRNGAAMRDIRGNRIAMIFQEPMTSLSPLHTIGDQIGEAGRLHRGMDRAQAREATRDMLRLVRFPDPDRAVDAYPFELSGGLRQRAMIAMAMMCRPALLIADEPTTALDVTIQAEILKLLRDVQDELGMSILLITHDFGVVANMADEIVVVYHGRVVERGSAREIFTAPEHPYLKALLHAVPTFAMTERLSPIRPIKPQLGAFGKPCPGAPGTPLIKVDNVVKTFRLKKGGFFSPPRTLRAIDQVSFTINTGECLGLVGESGSGKTTMAMAIMRAFPPTSGSVSLNTPNGWRDLASLSGAELAAYRKRVQLVFQDPFSSLNPRMSVNEIIREPMVIHDVGTAEERAARVRDLMGLVGLDPKMLRRYPHSLSGGQRQRVGIARALALRPDLLVCDEPVSALDVSVQAQVLNLLTDLRRELNLTYLFVSHNLAVVDYLATRIAVMCHGRLVELGGTRAVIDNPQHPYTQALLTAVPDANLDRPLDFKKLSAGRASDPSAWPEPYRLEPGQVPVMIEREPGHFVCAPGEAPSMKDAA</sequence>
<evidence type="ECO:0000256" key="1">
    <source>
        <dbReference type="ARBA" id="ARBA00004417"/>
    </source>
</evidence>
<keyword evidence="3" id="KW-0813">Transport</keyword>
<dbReference type="GO" id="GO:0005524">
    <property type="term" value="F:ATP binding"/>
    <property type="evidence" value="ECO:0007669"/>
    <property type="project" value="UniProtKB-KW"/>
</dbReference>
<dbReference type="CDD" id="cd03257">
    <property type="entry name" value="ABC_NikE_OppD_transporters"/>
    <property type="match status" value="2"/>
</dbReference>
<organism evidence="9 10">
    <name type="scientific">Acuticoccus sediminis</name>
    <dbReference type="NCBI Taxonomy" id="2184697"/>
    <lineage>
        <taxon>Bacteria</taxon>
        <taxon>Pseudomonadati</taxon>
        <taxon>Pseudomonadota</taxon>
        <taxon>Alphaproteobacteria</taxon>
        <taxon>Hyphomicrobiales</taxon>
        <taxon>Amorphaceae</taxon>
        <taxon>Acuticoccus</taxon>
    </lineage>
</organism>
<comment type="subcellular location">
    <subcellularLocation>
        <location evidence="1">Cell inner membrane</location>
        <topology evidence="1">Peripheral membrane protein</topology>
    </subcellularLocation>
</comment>
<dbReference type="PANTHER" id="PTHR43297">
    <property type="entry name" value="OLIGOPEPTIDE TRANSPORT ATP-BINDING PROTEIN APPD"/>
    <property type="match status" value="1"/>
</dbReference>
<evidence type="ECO:0000256" key="3">
    <source>
        <dbReference type="ARBA" id="ARBA00022448"/>
    </source>
</evidence>
<feature type="domain" description="ABC transporter" evidence="8">
    <location>
        <begin position="300"/>
        <end position="554"/>
    </location>
</feature>
<name>A0A8B2NX81_9HYPH</name>
<evidence type="ECO:0000313" key="10">
    <source>
        <dbReference type="Proteomes" id="UP000249590"/>
    </source>
</evidence>
<dbReference type="Proteomes" id="UP000249590">
    <property type="component" value="Unassembled WGS sequence"/>
</dbReference>
<evidence type="ECO:0000256" key="5">
    <source>
        <dbReference type="ARBA" id="ARBA00022741"/>
    </source>
</evidence>
<evidence type="ECO:0000256" key="4">
    <source>
        <dbReference type="ARBA" id="ARBA00022475"/>
    </source>
</evidence>
<dbReference type="PANTHER" id="PTHR43297:SF2">
    <property type="entry name" value="DIPEPTIDE TRANSPORT ATP-BINDING PROTEIN DPPD"/>
    <property type="match status" value="1"/>
</dbReference>
<dbReference type="InterPro" id="IPR017871">
    <property type="entry name" value="ABC_transporter-like_CS"/>
</dbReference>
<dbReference type="SMART" id="SM00382">
    <property type="entry name" value="AAA"/>
    <property type="match status" value="2"/>
</dbReference>
<dbReference type="InterPro" id="IPR003439">
    <property type="entry name" value="ABC_transporter-like_ATP-bd"/>
</dbReference>
<keyword evidence="4" id="KW-1003">Cell membrane</keyword>
<keyword evidence="10" id="KW-1185">Reference proteome</keyword>
<dbReference type="InterPro" id="IPR027417">
    <property type="entry name" value="P-loop_NTPase"/>
</dbReference>
<dbReference type="EMBL" id="QHHQ01000003">
    <property type="protein sequence ID" value="RAI00981.1"/>
    <property type="molecule type" value="Genomic_DNA"/>
</dbReference>